<keyword evidence="1" id="KW-0805">Transcription regulation</keyword>
<dbReference type="PROSITE" id="PS50949">
    <property type="entry name" value="HTH_GNTR"/>
    <property type="match status" value="1"/>
</dbReference>
<evidence type="ECO:0000313" key="5">
    <source>
        <dbReference type="EMBL" id="MBA4493299.1"/>
    </source>
</evidence>
<dbReference type="AlphaFoldDB" id="A0A7W1WNT0"/>
<dbReference type="GO" id="GO:0003677">
    <property type="term" value="F:DNA binding"/>
    <property type="evidence" value="ECO:0007669"/>
    <property type="project" value="UniProtKB-KW"/>
</dbReference>
<comment type="caution">
    <text evidence="5">The sequence shown here is derived from an EMBL/GenBank/DDBJ whole genome shotgun (WGS) entry which is preliminary data.</text>
</comment>
<evidence type="ECO:0000259" key="4">
    <source>
        <dbReference type="PROSITE" id="PS50949"/>
    </source>
</evidence>
<name>A0A7W1WNT0_9BACL</name>
<dbReference type="GO" id="GO:0003700">
    <property type="term" value="F:DNA-binding transcription factor activity"/>
    <property type="evidence" value="ECO:0007669"/>
    <property type="project" value="InterPro"/>
</dbReference>
<dbReference type="EMBL" id="JACEIQ010000001">
    <property type="protein sequence ID" value="MBA4493299.1"/>
    <property type="molecule type" value="Genomic_DNA"/>
</dbReference>
<dbReference type="Pfam" id="PF00392">
    <property type="entry name" value="GntR"/>
    <property type="match status" value="1"/>
</dbReference>
<keyword evidence="6" id="KW-1185">Reference proteome</keyword>
<evidence type="ECO:0000256" key="2">
    <source>
        <dbReference type="ARBA" id="ARBA00023125"/>
    </source>
</evidence>
<dbReference type="Proteomes" id="UP000535491">
    <property type="component" value="Unassembled WGS sequence"/>
</dbReference>
<dbReference type="SMART" id="SM00345">
    <property type="entry name" value="HTH_GNTR"/>
    <property type="match status" value="1"/>
</dbReference>
<dbReference type="PANTHER" id="PTHR43649">
    <property type="entry name" value="ARABINOSE-BINDING PROTEIN-RELATED"/>
    <property type="match status" value="1"/>
</dbReference>
<dbReference type="InterPro" id="IPR006059">
    <property type="entry name" value="SBP"/>
</dbReference>
<dbReference type="Gene3D" id="3.40.190.10">
    <property type="entry name" value="Periplasmic binding protein-like II"/>
    <property type="match status" value="1"/>
</dbReference>
<organism evidence="5 6">
    <name type="scientific">Paenactinomyces guangxiensis</name>
    <dbReference type="NCBI Taxonomy" id="1490290"/>
    <lineage>
        <taxon>Bacteria</taxon>
        <taxon>Bacillati</taxon>
        <taxon>Bacillota</taxon>
        <taxon>Bacilli</taxon>
        <taxon>Bacillales</taxon>
        <taxon>Thermoactinomycetaceae</taxon>
        <taxon>Paenactinomyces</taxon>
    </lineage>
</organism>
<keyword evidence="3" id="KW-0804">Transcription</keyword>
<reference evidence="5 6" key="1">
    <citation type="submission" date="2020-07" db="EMBL/GenBank/DDBJ databases">
        <authorList>
            <person name="Feng H."/>
        </authorList>
    </citation>
    <scope>NUCLEOTIDE SEQUENCE [LARGE SCALE GENOMIC DNA]</scope>
    <source>
        <strain evidence="6">s-10</strain>
    </source>
</reference>
<dbReference type="InterPro" id="IPR036390">
    <property type="entry name" value="WH_DNA-bd_sf"/>
</dbReference>
<dbReference type="SUPFAM" id="SSF46785">
    <property type="entry name" value="Winged helix' DNA-binding domain"/>
    <property type="match status" value="1"/>
</dbReference>
<evidence type="ECO:0000313" key="6">
    <source>
        <dbReference type="Proteomes" id="UP000535491"/>
    </source>
</evidence>
<dbReference type="RefSeq" id="WP_181750492.1">
    <property type="nucleotide sequence ID" value="NZ_JACEIQ010000001.1"/>
</dbReference>
<dbReference type="CDD" id="cd07377">
    <property type="entry name" value="WHTH_GntR"/>
    <property type="match status" value="1"/>
</dbReference>
<dbReference type="InterPro" id="IPR000524">
    <property type="entry name" value="Tscrpt_reg_HTH_GntR"/>
</dbReference>
<dbReference type="PANTHER" id="PTHR43649:SF12">
    <property type="entry name" value="DIACETYLCHITOBIOSE BINDING PROTEIN DASA"/>
    <property type="match status" value="1"/>
</dbReference>
<proteinExistence type="predicted"/>
<dbReference type="InterPro" id="IPR050490">
    <property type="entry name" value="Bact_solute-bd_prot1"/>
</dbReference>
<dbReference type="Gene3D" id="1.10.10.10">
    <property type="entry name" value="Winged helix-like DNA-binding domain superfamily/Winged helix DNA-binding domain"/>
    <property type="match status" value="1"/>
</dbReference>
<accession>A0A7W1WNT0</accession>
<protein>
    <submittedName>
        <fullName evidence="5">Extracellular solute-binding protein</fullName>
    </submittedName>
</protein>
<keyword evidence="2" id="KW-0238">DNA-binding</keyword>
<gene>
    <name evidence="5" type="ORF">H1191_03125</name>
</gene>
<sequence>MAKRQSRTTFRDRLDHMVTTLRNDILTGKRVIGDYLPSETALGEQFQLSKNSVRKGLEILVSEGFIIKKPRMGNMVTKPLAESASVRFGYYPTVETEAQINQLIMDFHKEYPNIRVQTVSLPIDGYHHTVTDYLRNNFVDVLTINYTDYRSFVEKGSIESFFEPLKLNPGIYPFLSRPFIHEGVFYVQPFIFSPTILCYNRNHFREKNVPEPDSSWTWNDLTEVANQLADPARELRYGFYFYHLASNRWINFLLQSGMKFEQDETGKYRICGTKLMEGLKWCRELISKPEFFPIYLSESDADVEQLFLQEKVSMIMTTYFNLNHLLKADVPFDVSPLPHLYEPRTLLLIIGLAVNRQSNQKEAAQTLIDYLVSRRAQLKIRQETYSIPSLRSAAEWVGKETIYRPARFHMYREIVPTFRLFTDTNLRSDDLEVIHRELKLFWSRLEDDEIVCQRLEQSMKKSCL</sequence>
<dbReference type="InterPro" id="IPR036388">
    <property type="entry name" value="WH-like_DNA-bd_sf"/>
</dbReference>
<dbReference type="Pfam" id="PF13416">
    <property type="entry name" value="SBP_bac_8"/>
    <property type="match status" value="1"/>
</dbReference>
<feature type="domain" description="HTH gntR-type" evidence="4">
    <location>
        <begin position="11"/>
        <end position="79"/>
    </location>
</feature>
<evidence type="ECO:0000256" key="3">
    <source>
        <dbReference type="ARBA" id="ARBA00023163"/>
    </source>
</evidence>
<dbReference type="SUPFAM" id="SSF53850">
    <property type="entry name" value="Periplasmic binding protein-like II"/>
    <property type="match status" value="1"/>
</dbReference>
<dbReference type="PRINTS" id="PR00035">
    <property type="entry name" value="HTHGNTR"/>
</dbReference>
<evidence type="ECO:0000256" key="1">
    <source>
        <dbReference type="ARBA" id="ARBA00023015"/>
    </source>
</evidence>